<protein>
    <submittedName>
        <fullName evidence="1">Uncharacterized protein</fullName>
    </submittedName>
</protein>
<gene>
    <name evidence="1" type="ORF">MRATA1EN22A_LOCUS24727</name>
</gene>
<reference evidence="1" key="1">
    <citation type="submission" date="2023-05" db="EMBL/GenBank/DDBJ databases">
        <authorList>
            <consortium name="ELIXIR-Norway"/>
        </authorList>
    </citation>
    <scope>NUCLEOTIDE SEQUENCE</scope>
</reference>
<evidence type="ECO:0000313" key="1">
    <source>
        <dbReference type="EMBL" id="CAN0535953.1"/>
    </source>
</evidence>
<sequence length="151" mass="15900">MQNVLAIGKQATDSCVYLGTAESAARSGPRPSTRGPCRPSGLWSVGEPRPRASLGCALLRARQGRPGPEAAANLSPPHPQRRDLMAAGPRSRDPADRWASSRCAAGLGLRRSLLPASENVAPLGVGRGGTGRMAAAPTPRRPVRPRAWERL</sequence>
<accession>A0AC60A201</accession>
<proteinExistence type="predicted"/>
<dbReference type="EMBL" id="OX596090">
    <property type="protein sequence ID" value="CAN0535953.1"/>
    <property type="molecule type" value="Genomic_DNA"/>
</dbReference>
<dbReference type="Proteomes" id="UP001162501">
    <property type="component" value="Chromosome 6"/>
</dbReference>
<name>A0AC60A201_RANTA</name>
<reference evidence="1" key="2">
    <citation type="submission" date="2025-03" db="EMBL/GenBank/DDBJ databases">
        <authorList>
            <consortium name="ELIXIR-Norway"/>
            <consortium name="Elixir Norway"/>
        </authorList>
    </citation>
    <scope>NUCLEOTIDE SEQUENCE</scope>
</reference>
<evidence type="ECO:0000313" key="2">
    <source>
        <dbReference type="Proteomes" id="UP001162501"/>
    </source>
</evidence>
<organism evidence="1 2">
    <name type="scientific">Rangifer tarandus platyrhynchus</name>
    <name type="common">Svalbard reindeer</name>
    <dbReference type="NCBI Taxonomy" id="3082113"/>
    <lineage>
        <taxon>Eukaryota</taxon>
        <taxon>Metazoa</taxon>
        <taxon>Chordata</taxon>
        <taxon>Craniata</taxon>
        <taxon>Vertebrata</taxon>
        <taxon>Euteleostomi</taxon>
        <taxon>Mammalia</taxon>
        <taxon>Eutheria</taxon>
        <taxon>Laurasiatheria</taxon>
        <taxon>Artiodactyla</taxon>
        <taxon>Ruminantia</taxon>
        <taxon>Pecora</taxon>
        <taxon>Cervidae</taxon>
        <taxon>Odocoileinae</taxon>
        <taxon>Rangifer</taxon>
    </lineage>
</organism>